<sequence>MNVFSGNQSPLQHRGVIHYFEHIIDVTRRFVMSLHRENLISDSQKEEIIQQTTPKDRARTCGNILIQNVTDEMMLILNKVLQDHKFKTIEQMLTTGKHDNDLHLGHTKPWAIFDQISMLTINSSREESTDRMNENSVNELSAVVKLNECNFDVIDIQPGCIHIFLHSEKPFYQELCDAENCRLYIKKCLALENVKETLKQGQIIRVVIKKNAYSLPLKDGKGKKFEFSKTQVIKINRYFINREMKNATQIFQKMVPETKVFEMKDRQSTDILLDLIKDETDKVWDTFISLLPDFGNETMANRLEKMICAGKHEIAPNDADKEFTFKFARMGTGTLK</sequence>
<dbReference type="AlphaFoldDB" id="A0A6J8CV32"/>
<keyword evidence="2" id="KW-1185">Reference proteome</keyword>
<gene>
    <name evidence="1" type="ORF">MCOR_34536</name>
</gene>
<organism evidence="1 2">
    <name type="scientific">Mytilus coruscus</name>
    <name type="common">Sea mussel</name>
    <dbReference type="NCBI Taxonomy" id="42192"/>
    <lineage>
        <taxon>Eukaryota</taxon>
        <taxon>Metazoa</taxon>
        <taxon>Spiralia</taxon>
        <taxon>Lophotrochozoa</taxon>
        <taxon>Mollusca</taxon>
        <taxon>Bivalvia</taxon>
        <taxon>Autobranchia</taxon>
        <taxon>Pteriomorphia</taxon>
        <taxon>Mytilida</taxon>
        <taxon>Mytiloidea</taxon>
        <taxon>Mytilidae</taxon>
        <taxon>Mytilinae</taxon>
        <taxon>Mytilus</taxon>
    </lineage>
</organism>
<evidence type="ECO:0000313" key="1">
    <source>
        <dbReference type="EMBL" id="CAC5400353.1"/>
    </source>
</evidence>
<reference evidence="1 2" key="1">
    <citation type="submission" date="2020-06" db="EMBL/GenBank/DDBJ databases">
        <authorList>
            <person name="Li R."/>
            <person name="Bekaert M."/>
        </authorList>
    </citation>
    <scope>NUCLEOTIDE SEQUENCE [LARGE SCALE GENOMIC DNA]</scope>
    <source>
        <strain evidence="2">wild</strain>
    </source>
</reference>
<dbReference type="Proteomes" id="UP000507470">
    <property type="component" value="Unassembled WGS sequence"/>
</dbReference>
<dbReference type="OrthoDB" id="10407176at2759"/>
<accession>A0A6J8CV32</accession>
<dbReference type="EMBL" id="CACVKT020006198">
    <property type="protein sequence ID" value="CAC5400353.1"/>
    <property type="molecule type" value="Genomic_DNA"/>
</dbReference>
<evidence type="ECO:0000313" key="2">
    <source>
        <dbReference type="Proteomes" id="UP000507470"/>
    </source>
</evidence>
<protein>
    <submittedName>
        <fullName evidence="1">Uncharacterized protein</fullName>
    </submittedName>
</protein>
<proteinExistence type="predicted"/>
<name>A0A6J8CV32_MYTCO</name>